<dbReference type="AlphaFoldDB" id="A0A4Z0Q1Z8"/>
<evidence type="ECO:0000256" key="3">
    <source>
        <dbReference type="ARBA" id="ARBA00023100"/>
    </source>
</evidence>
<dbReference type="GO" id="GO:0003677">
    <property type="term" value="F:DNA binding"/>
    <property type="evidence" value="ECO:0007669"/>
    <property type="project" value="UniProtKB-KW"/>
</dbReference>
<dbReference type="Pfam" id="PF00239">
    <property type="entry name" value="Resolvase"/>
    <property type="match status" value="1"/>
</dbReference>
<dbReference type="Pfam" id="PF02796">
    <property type="entry name" value="HTH_7"/>
    <property type="match status" value="1"/>
</dbReference>
<dbReference type="PANTHER" id="PTHR30461:SF2">
    <property type="entry name" value="SERINE RECOMBINASE PINE-RELATED"/>
    <property type="match status" value="1"/>
</dbReference>
<dbReference type="InterPro" id="IPR006119">
    <property type="entry name" value="Resolv_N"/>
</dbReference>
<dbReference type="PROSITE" id="PS51736">
    <property type="entry name" value="RECOMBINASES_3"/>
    <property type="match status" value="1"/>
</dbReference>
<keyword evidence="4" id="KW-0238">DNA-binding</keyword>
<dbReference type="PROSITE" id="PS00397">
    <property type="entry name" value="RECOMBINASES_1"/>
    <property type="match status" value="1"/>
</dbReference>
<dbReference type="PANTHER" id="PTHR30461">
    <property type="entry name" value="DNA-INVERTASE FROM LAMBDOID PROPHAGE"/>
    <property type="match status" value="1"/>
</dbReference>
<dbReference type="RefSeq" id="WP_135398697.1">
    <property type="nucleotide sequence ID" value="NZ_SRMB01000006.1"/>
</dbReference>
<reference evidence="9 10" key="1">
    <citation type="submission" date="2019-04" db="EMBL/GenBank/DDBJ databases">
        <authorList>
            <person name="Feng G."/>
            <person name="Zhang J."/>
            <person name="Zhu H."/>
        </authorList>
    </citation>
    <scope>NUCLEOTIDE SEQUENCE [LARGE SCALE GENOMIC DNA]</scope>
    <source>
        <strain evidence="9 10">9PBR-1</strain>
    </source>
</reference>
<dbReference type="GO" id="GO:0015074">
    <property type="term" value="P:DNA integration"/>
    <property type="evidence" value="ECO:0007669"/>
    <property type="project" value="UniProtKB-KW"/>
</dbReference>
<gene>
    <name evidence="9" type="ORF">E5K02_23785</name>
</gene>
<keyword evidence="2" id="KW-0229">DNA integration</keyword>
<feature type="domain" description="Resolvase/invertase-type recombinase catalytic" evidence="8">
    <location>
        <begin position="1"/>
        <end position="133"/>
    </location>
</feature>
<dbReference type="CDD" id="cd03768">
    <property type="entry name" value="SR_ResInv"/>
    <property type="match status" value="1"/>
</dbReference>
<proteinExistence type="inferred from homology"/>
<dbReference type="InterPro" id="IPR036162">
    <property type="entry name" value="Resolvase-like_N_sf"/>
</dbReference>
<dbReference type="GO" id="GO:0000150">
    <property type="term" value="F:DNA strand exchange activity"/>
    <property type="evidence" value="ECO:0007669"/>
    <property type="project" value="UniProtKB-KW"/>
</dbReference>
<dbReference type="InterPro" id="IPR006120">
    <property type="entry name" value="Resolvase_HTH_dom"/>
</dbReference>
<organism evidence="9 10">
    <name type="scientific">Hymenobacter metallicola</name>
    <dbReference type="NCBI Taxonomy" id="2563114"/>
    <lineage>
        <taxon>Bacteria</taxon>
        <taxon>Pseudomonadati</taxon>
        <taxon>Bacteroidota</taxon>
        <taxon>Cytophagia</taxon>
        <taxon>Cytophagales</taxon>
        <taxon>Hymenobacteraceae</taxon>
        <taxon>Hymenobacter</taxon>
    </lineage>
</organism>
<evidence type="ECO:0000256" key="6">
    <source>
        <dbReference type="PIRSR" id="PIRSR606118-50"/>
    </source>
</evidence>
<evidence type="ECO:0000313" key="10">
    <source>
        <dbReference type="Proteomes" id="UP000298471"/>
    </source>
</evidence>
<accession>A0A4Z0Q1Z8</accession>
<dbReference type="CDD" id="cd00569">
    <property type="entry name" value="HTH_Hin_like"/>
    <property type="match status" value="1"/>
</dbReference>
<dbReference type="SUPFAM" id="SSF53041">
    <property type="entry name" value="Resolvase-like"/>
    <property type="match status" value="1"/>
</dbReference>
<sequence>MVFGYARVSTPDQQLHLQTDALQAYGCTEVVQEKVSSGKERPALQRLLTHLRPGDTLVVWKLDRLGRSLKDLVTLVTGFQQQGVQFVSLQDHLDTTTAQGRLMFNLFASLAEFERDLIRERTKAGLTAARARGRQGGRPKGLSKEALSKAQAAKTLYLQQDKTVAEIGQLLGVGRATIYRYLAHLGVPTGGAAQPPSTAQVAE</sequence>
<comment type="caution">
    <text evidence="9">The sequence shown here is derived from an EMBL/GenBank/DDBJ whole genome shotgun (WGS) entry which is preliminary data.</text>
</comment>
<feature type="active site" description="O-(5'-phospho-DNA)-serine intermediate" evidence="6 7">
    <location>
        <position position="9"/>
    </location>
</feature>
<evidence type="ECO:0000313" key="9">
    <source>
        <dbReference type="EMBL" id="TGE22752.1"/>
    </source>
</evidence>
<evidence type="ECO:0000256" key="2">
    <source>
        <dbReference type="ARBA" id="ARBA00022908"/>
    </source>
</evidence>
<dbReference type="Proteomes" id="UP000298471">
    <property type="component" value="Unassembled WGS sequence"/>
</dbReference>
<evidence type="ECO:0000256" key="5">
    <source>
        <dbReference type="ARBA" id="ARBA00023172"/>
    </source>
</evidence>
<comment type="similarity">
    <text evidence="1">Belongs to the site-specific recombinase resolvase family.</text>
</comment>
<dbReference type="FunFam" id="3.40.50.1390:FF:000001">
    <property type="entry name" value="DNA recombinase"/>
    <property type="match status" value="1"/>
</dbReference>
<dbReference type="Gene3D" id="1.10.10.60">
    <property type="entry name" value="Homeodomain-like"/>
    <property type="match status" value="1"/>
</dbReference>
<evidence type="ECO:0000259" key="8">
    <source>
        <dbReference type="PROSITE" id="PS51736"/>
    </source>
</evidence>
<dbReference type="OrthoDB" id="9797501at2"/>
<evidence type="ECO:0000256" key="1">
    <source>
        <dbReference type="ARBA" id="ARBA00009913"/>
    </source>
</evidence>
<keyword evidence="10" id="KW-1185">Reference proteome</keyword>
<dbReference type="InterPro" id="IPR050639">
    <property type="entry name" value="SSR_resolvase"/>
</dbReference>
<keyword evidence="5" id="KW-0233">DNA recombination</keyword>
<dbReference type="SMART" id="SM00857">
    <property type="entry name" value="Resolvase"/>
    <property type="match status" value="1"/>
</dbReference>
<protein>
    <submittedName>
        <fullName evidence="9">Recombinase family protein</fullName>
    </submittedName>
</protein>
<dbReference type="PROSITE" id="PS00398">
    <property type="entry name" value="RECOMBINASES_2"/>
    <property type="match status" value="1"/>
</dbReference>
<evidence type="ECO:0000256" key="4">
    <source>
        <dbReference type="ARBA" id="ARBA00023125"/>
    </source>
</evidence>
<dbReference type="Gene3D" id="3.40.50.1390">
    <property type="entry name" value="Resolvase, N-terminal catalytic domain"/>
    <property type="match status" value="1"/>
</dbReference>
<evidence type="ECO:0000256" key="7">
    <source>
        <dbReference type="PROSITE-ProRule" id="PRU10137"/>
    </source>
</evidence>
<dbReference type="InterPro" id="IPR006118">
    <property type="entry name" value="Recombinase_CS"/>
</dbReference>
<name>A0A4Z0Q1Z8_9BACT</name>
<keyword evidence="3" id="KW-0230">DNA invertase</keyword>
<dbReference type="EMBL" id="SRMB01000006">
    <property type="protein sequence ID" value="TGE22752.1"/>
    <property type="molecule type" value="Genomic_DNA"/>
</dbReference>